<comment type="caution">
    <text evidence="2">The sequence shown here is derived from an EMBL/GenBank/DDBJ whole genome shotgun (WGS) entry which is preliminary data.</text>
</comment>
<evidence type="ECO:0000256" key="1">
    <source>
        <dbReference type="SAM" id="SignalP"/>
    </source>
</evidence>
<protein>
    <submittedName>
        <fullName evidence="2">Uncharacterized protein</fullName>
    </submittedName>
</protein>
<accession>A0A4S4FKD6</accession>
<dbReference type="PROSITE" id="PS51257">
    <property type="entry name" value="PROKAR_LIPOPROTEIN"/>
    <property type="match status" value="1"/>
</dbReference>
<organism evidence="2 3">
    <name type="scientific">Naasia lichenicola</name>
    <dbReference type="NCBI Taxonomy" id="2565933"/>
    <lineage>
        <taxon>Bacteria</taxon>
        <taxon>Bacillati</taxon>
        <taxon>Actinomycetota</taxon>
        <taxon>Actinomycetes</taxon>
        <taxon>Micrococcales</taxon>
        <taxon>Microbacteriaceae</taxon>
        <taxon>Naasia</taxon>
    </lineage>
</organism>
<dbReference type="RefSeq" id="WP_136427222.1">
    <property type="nucleotide sequence ID" value="NZ_SSSM01000004.1"/>
</dbReference>
<dbReference type="AlphaFoldDB" id="A0A4S4FKD6"/>
<keyword evidence="1" id="KW-0732">Signal</keyword>
<dbReference type="Proteomes" id="UP000309133">
    <property type="component" value="Unassembled WGS sequence"/>
</dbReference>
<evidence type="ECO:0000313" key="2">
    <source>
        <dbReference type="EMBL" id="THG30809.1"/>
    </source>
</evidence>
<feature type="chain" id="PRO_5020901254" evidence="1">
    <location>
        <begin position="21"/>
        <end position="157"/>
    </location>
</feature>
<gene>
    <name evidence="2" type="ORF">E6C64_09230</name>
</gene>
<feature type="signal peptide" evidence="1">
    <location>
        <begin position="1"/>
        <end position="20"/>
    </location>
</feature>
<dbReference type="EMBL" id="SSSM01000004">
    <property type="protein sequence ID" value="THG30809.1"/>
    <property type="molecule type" value="Genomic_DNA"/>
</dbReference>
<reference evidence="2 3" key="1">
    <citation type="submission" date="2019-04" db="EMBL/GenBank/DDBJ databases">
        <authorList>
            <person name="Jiang L."/>
        </authorList>
    </citation>
    <scope>NUCLEOTIDE SEQUENCE [LARGE SCALE GENOMIC DNA]</scope>
    <source>
        <strain evidence="2 3">YIM 131853</strain>
    </source>
</reference>
<proteinExistence type="predicted"/>
<evidence type="ECO:0000313" key="3">
    <source>
        <dbReference type="Proteomes" id="UP000309133"/>
    </source>
</evidence>
<sequence length="157" mass="15652">MRRFLLVVPAVLLLAGCATALEVPASTSSIASSVTPSAEATEESDGCIVLSQSALDYLTAALKPGVSISATAGARAPRFEDTTIIAAQLAGDGIAADQSIAIFATTDVVTAEPADGLTLAVGPVAVANSTLTDSSTVLGDITLDETGVQQAVDCLTD</sequence>
<name>A0A4S4FKD6_9MICO</name>
<keyword evidence="3" id="KW-1185">Reference proteome</keyword>